<gene>
    <name evidence="2" type="ORF">BEMITA_LOCUS4091</name>
</gene>
<feature type="compositionally biased region" description="Polar residues" evidence="1">
    <location>
        <begin position="75"/>
        <end position="94"/>
    </location>
</feature>
<dbReference type="EMBL" id="OU963863">
    <property type="protein sequence ID" value="CAH0384798.1"/>
    <property type="molecule type" value="Genomic_DNA"/>
</dbReference>
<evidence type="ECO:0000313" key="2">
    <source>
        <dbReference type="EMBL" id="CAH0384798.1"/>
    </source>
</evidence>
<dbReference type="AlphaFoldDB" id="A0A9P0A606"/>
<protein>
    <submittedName>
        <fullName evidence="2">Uncharacterized protein</fullName>
    </submittedName>
</protein>
<feature type="region of interest" description="Disordered" evidence="1">
    <location>
        <begin position="1"/>
        <end position="114"/>
    </location>
</feature>
<feature type="compositionally biased region" description="Polar residues" evidence="1">
    <location>
        <begin position="1"/>
        <end position="17"/>
    </location>
</feature>
<proteinExistence type="predicted"/>
<feature type="compositionally biased region" description="Basic and acidic residues" evidence="1">
    <location>
        <begin position="30"/>
        <end position="45"/>
    </location>
</feature>
<organism evidence="2 3">
    <name type="scientific">Bemisia tabaci</name>
    <name type="common">Sweetpotato whitefly</name>
    <name type="synonym">Aleurodes tabaci</name>
    <dbReference type="NCBI Taxonomy" id="7038"/>
    <lineage>
        <taxon>Eukaryota</taxon>
        <taxon>Metazoa</taxon>
        <taxon>Ecdysozoa</taxon>
        <taxon>Arthropoda</taxon>
        <taxon>Hexapoda</taxon>
        <taxon>Insecta</taxon>
        <taxon>Pterygota</taxon>
        <taxon>Neoptera</taxon>
        <taxon>Paraneoptera</taxon>
        <taxon>Hemiptera</taxon>
        <taxon>Sternorrhyncha</taxon>
        <taxon>Aleyrodoidea</taxon>
        <taxon>Aleyrodidae</taxon>
        <taxon>Aleyrodinae</taxon>
        <taxon>Bemisia</taxon>
    </lineage>
</organism>
<sequence>MSQTSAKNVEESCQFQETDLMETEILVPDRNADNDKLAHKNDPKIECPTPIITSKSDVSILENNPESAKKRKPTSPLQTPLSPQKKNNTQNLSSKTKKNVPIVDSLSESSDDDLESKHWDLKSAIKKAVEKHPFSMDYEEILVLLEETKGKRKPSPIIRKYTSDYEGILKVLSSAHNCPVTPDLKGRLRPATGGQFRSTFIRPENDIK</sequence>
<evidence type="ECO:0000313" key="3">
    <source>
        <dbReference type="Proteomes" id="UP001152759"/>
    </source>
</evidence>
<accession>A0A9P0A606</accession>
<evidence type="ECO:0000256" key="1">
    <source>
        <dbReference type="SAM" id="MobiDB-lite"/>
    </source>
</evidence>
<dbReference type="Proteomes" id="UP001152759">
    <property type="component" value="Chromosome 2"/>
</dbReference>
<reference evidence="2" key="1">
    <citation type="submission" date="2021-12" db="EMBL/GenBank/DDBJ databases">
        <authorList>
            <person name="King R."/>
        </authorList>
    </citation>
    <scope>NUCLEOTIDE SEQUENCE</scope>
</reference>
<feature type="compositionally biased region" description="Polar residues" evidence="1">
    <location>
        <begin position="51"/>
        <end position="66"/>
    </location>
</feature>
<keyword evidence="3" id="KW-1185">Reference proteome</keyword>
<name>A0A9P0A606_BEMTA</name>